<reference evidence="2" key="1">
    <citation type="journal article" date="2023" name="Mol. Phylogenet. Evol.">
        <title>Genome-scale phylogeny and comparative genomics of the fungal order Sordariales.</title>
        <authorList>
            <person name="Hensen N."/>
            <person name="Bonometti L."/>
            <person name="Westerberg I."/>
            <person name="Brannstrom I.O."/>
            <person name="Guillou S."/>
            <person name="Cros-Aarteil S."/>
            <person name="Calhoun S."/>
            <person name="Haridas S."/>
            <person name="Kuo A."/>
            <person name="Mondo S."/>
            <person name="Pangilinan J."/>
            <person name="Riley R."/>
            <person name="LaButti K."/>
            <person name="Andreopoulos B."/>
            <person name="Lipzen A."/>
            <person name="Chen C."/>
            <person name="Yan M."/>
            <person name="Daum C."/>
            <person name="Ng V."/>
            <person name="Clum A."/>
            <person name="Steindorff A."/>
            <person name="Ohm R.A."/>
            <person name="Martin F."/>
            <person name="Silar P."/>
            <person name="Natvig D.O."/>
            <person name="Lalanne C."/>
            <person name="Gautier V."/>
            <person name="Ament-Velasquez S.L."/>
            <person name="Kruys A."/>
            <person name="Hutchinson M.I."/>
            <person name="Powell A.J."/>
            <person name="Barry K."/>
            <person name="Miller A.N."/>
            <person name="Grigoriev I.V."/>
            <person name="Debuchy R."/>
            <person name="Gladieux P."/>
            <person name="Hiltunen Thoren M."/>
            <person name="Johannesson H."/>
        </authorList>
    </citation>
    <scope>NUCLEOTIDE SEQUENCE</scope>
    <source>
        <strain evidence="2">CBS 123565</strain>
    </source>
</reference>
<dbReference type="Proteomes" id="UP001304895">
    <property type="component" value="Unassembled WGS sequence"/>
</dbReference>
<reference evidence="2" key="2">
    <citation type="submission" date="2023-05" db="EMBL/GenBank/DDBJ databases">
        <authorList>
            <consortium name="Lawrence Berkeley National Laboratory"/>
            <person name="Steindorff A."/>
            <person name="Hensen N."/>
            <person name="Bonometti L."/>
            <person name="Westerberg I."/>
            <person name="Brannstrom I.O."/>
            <person name="Guillou S."/>
            <person name="Cros-Aarteil S."/>
            <person name="Calhoun S."/>
            <person name="Haridas S."/>
            <person name="Kuo A."/>
            <person name="Mondo S."/>
            <person name="Pangilinan J."/>
            <person name="Riley R."/>
            <person name="Labutti K."/>
            <person name="Andreopoulos B."/>
            <person name="Lipzen A."/>
            <person name="Chen C."/>
            <person name="Yanf M."/>
            <person name="Daum C."/>
            <person name="Ng V."/>
            <person name="Clum A."/>
            <person name="Ohm R."/>
            <person name="Martin F."/>
            <person name="Silar P."/>
            <person name="Natvig D."/>
            <person name="Lalanne C."/>
            <person name="Gautier V."/>
            <person name="Ament-Velasquez S.L."/>
            <person name="Kruys A."/>
            <person name="Hutchinson M.I."/>
            <person name="Powell A.J."/>
            <person name="Barry K."/>
            <person name="Miller A.N."/>
            <person name="Grigoriev I.V."/>
            <person name="Debuchy R."/>
            <person name="Gladieux P."/>
            <person name="Thoren M.H."/>
            <person name="Johannesson H."/>
        </authorList>
    </citation>
    <scope>NUCLEOTIDE SEQUENCE</scope>
    <source>
        <strain evidence="2">CBS 123565</strain>
    </source>
</reference>
<gene>
    <name evidence="2" type="ORF">BT67DRAFT_241528</name>
</gene>
<evidence type="ECO:0000313" key="2">
    <source>
        <dbReference type="EMBL" id="KAK4130117.1"/>
    </source>
</evidence>
<comment type="caution">
    <text evidence="2">The sequence shown here is derived from an EMBL/GenBank/DDBJ whole genome shotgun (WGS) entry which is preliminary data.</text>
</comment>
<feature type="compositionally biased region" description="Basic residues" evidence="1">
    <location>
        <begin position="246"/>
        <end position="259"/>
    </location>
</feature>
<keyword evidence="3" id="KW-1185">Reference proteome</keyword>
<evidence type="ECO:0000256" key="1">
    <source>
        <dbReference type="SAM" id="MobiDB-lite"/>
    </source>
</evidence>
<dbReference type="AlphaFoldDB" id="A0AAN6Z9J2"/>
<name>A0AAN6Z9J2_9PEZI</name>
<dbReference type="EMBL" id="MU853442">
    <property type="protein sequence ID" value="KAK4130117.1"/>
    <property type="molecule type" value="Genomic_DNA"/>
</dbReference>
<feature type="region of interest" description="Disordered" evidence="1">
    <location>
        <begin position="205"/>
        <end position="277"/>
    </location>
</feature>
<organism evidence="2 3">
    <name type="scientific">Trichocladium antarcticum</name>
    <dbReference type="NCBI Taxonomy" id="1450529"/>
    <lineage>
        <taxon>Eukaryota</taxon>
        <taxon>Fungi</taxon>
        <taxon>Dikarya</taxon>
        <taxon>Ascomycota</taxon>
        <taxon>Pezizomycotina</taxon>
        <taxon>Sordariomycetes</taxon>
        <taxon>Sordariomycetidae</taxon>
        <taxon>Sordariales</taxon>
        <taxon>Chaetomiaceae</taxon>
        <taxon>Trichocladium</taxon>
    </lineage>
</organism>
<sequence length="399" mass="44344">MGRARLIPFVSLHLGRRAGLDLGFGNPPLFTWGVVGTSDRNFGKTHYIITIYAKGVRVVCYFYPPSRRPRYLSWERDTGPRSQFSLFEEGVETMPKTERHLMASNIQTIQPPVEGYEIVCPGVCQKPFRALAAAVGTGASAGCLASVDALPSSQRNISFNYMRRVRLERTRSAIPPPISAPFPPTDNGPVQWLCMYICNVTDPGQPKPARARRWAENPQAHPDTHRRNNHGRGGAGWRGRAGEREKRKRKRRRRRRRRNQTPPRANRDQSRPGQHTHTRNAACFFRPALHSPLLSGPIPCLAGGAEAGTRKSTRCRPAYVCRYVGGERHAGCMFSSCTSGKPDEQTNRLGESGSGERGSGHVAFAFFSFFLFSPPPPLGLCVPAYLCNVMCTVFGSCLY</sequence>
<proteinExistence type="predicted"/>
<accession>A0AAN6Z9J2</accession>
<protein>
    <submittedName>
        <fullName evidence="2">Uncharacterized protein</fullName>
    </submittedName>
</protein>
<evidence type="ECO:0000313" key="3">
    <source>
        <dbReference type="Proteomes" id="UP001304895"/>
    </source>
</evidence>